<dbReference type="PANTHER" id="PTHR11102">
    <property type="entry name" value="SEL-1-LIKE PROTEIN"/>
    <property type="match status" value="1"/>
</dbReference>
<keyword evidence="1" id="KW-0812">Transmembrane</keyword>
<dbReference type="SUPFAM" id="SSF81901">
    <property type="entry name" value="HCP-like"/>
    <property type="match status" value="2"/>
</dbReference>
<accession>A0A2X0V853</accession>
<dbReference type="EC" id="3.5.2.6" evidence="2"/>
<evidence type="ECO:0000256" key="1">
    <source>
        <dbReference type="SAM" id="Phobius"/>
    </source>
</evidence>
<keyword evidence="2" id="KW-0378">Hydrolase</keyword>
<dbReference type="PANTHER" id="PTHR11102:SF160">
    <property type="entry name" value="ERAD-ASSOCIATED E3 UBIQUITIN-PROTEIN LIGASE COMPONENT HRD3"/>
    <property type="match status" value="1"/>
</dbReference>
<organism evidence="2 3">
    <name type="scientific">Anaerobiospirillum thomasii</name>
    <dbReference type="NCBI Taxonomy" id="179995"/>
    <lineage>
        <taxon>Bacteria</taxon>
        <taxon>Pseudomonadati</taxon>
        <taxon>Pseudomonadota</taxon>
        <taxon>Gammaproteobacteria</taxon>
        <taxon>Aeromonadales</taxon>
        <taxon>Succinivibrionaceae</taxon>
        <taxon>Anaerobiospirillum</taxon>
    </lineage>
</organism>
<dbReference type="Pfam" id="PF08238">
    <property type="entry name" value="Sel1"/>
    <property type="match status" value="5"/>
</dbReference>
<feature type="transmembrane region" description="Helical" evidence="1">
    <location>
        <begin position="26"/>
        <end position="48"/>
    </location>
</feature>
<keyword evidence="3" id="KW-1185">Reference proteome</keyword>
<dbReference type="SMART" id="SM00671">
    <property type="entry name" value="SEL1"/>
    <property type="match status" value="5"/>
</dbReference>
<evidence type="ECO:0000313" key="2">
    <source>
        <dbReference type="EMBL" id="SPT70569.1"/>
    </source>
</evidence>
<gene>
    <name evidence="2" type="primary">hcpC_3</name>
    <name evidence="2" type="ORF">NCTC13093_01985</name>
</gene>
<dbReference type="RefSeq" id="WP_113744628.1">
    <property type="nucleotide sequence ID" value="NZ_UAPV01000001.1"/>
</dbReference>
<dbReference type="GO" id="GO:0008800">
    <property type="term" value="F:beta-lactamase activity"/>
    <property type="evidence" value="ECO:0007669"/>
    <property type="project" value="UniProtKB-EC"/>
</dbReference>
<dbReference type="EMBL" id="UAPV01000001">
    <property type="protein sequence ID" value="SPT70569.1"/>
    <property type="molecule type" value="Genomic_DNA"/>
</dbReference>
<dbReference type="AlphaFoldDB" id="A0A2X0V853"/>
<keyword evidence="1" id="KW-1133">Transmembrane helix</keyword>
<keyword evidence="1" id="KW-0472">Membrane</keyword>
<proteinExistence type="predicted"/>
<dbReference type="Proteomes" id="UP000250086">
    <property type="component" value="Unassembled WGS sequence"/>
</dbReference>
<protein>
    <submittedName>
        <fullName evidence="2">Beta-lactamase hcpC</fullName>
        <ecNumber evidence="2">3.5.2.6</ecNumber>
    </submittedName>
</protein>
<evidence type="ECO:0000313" key="3">
    <source>
        <dbReference type="Proteomes" id="UP000250086"/>
    </source>
</evidence>
<name>A0A2X0V853_9GAMM</name>
<dbReference type="Gene3D" id="1.25.40.10">
    <property type="entry name" value="Tetratricopeptide repeat domain"/>
    <property type="match status" value="2"/>
</dbReference>
<sequence>MDTMKRKLTRAEKEALKKRRKARNKIIMSLGIISLTIGLGGMCIYWGAASYYKEIRNNNLKSGIASIEQGNLSRAVSFLKKSYDQGELDALAFLAWLECSRGNYEQALKYARVATTHNIASAYEVMGDLSLLGYGQATGVDAAISFFEQGAALDRQGRSSSLRGMLSRALPLVNNIDDFRRLMIKAVSLEEPRAYLLMGDMLFLGDGVGVNPTSAINNWQKAQILGVNEATTRLAGAYFHGYGVDQNLKKSLELYAKAAEKKDPIAYYSLGLITLRNDSASEINQNKAINMFKRAMNLKYAPAASALALLEGDNIDDFDNVTLQRVVKNFKFAYEHGDDTGALFYSLMLASGTGVKKDYDTALAIIYDANTMGSLAAADVLKALSANKDPKVLLKQAFTISHNVLLGNIIFFEGAPEASAVYHDGDEHGFELLHNLKGNMVAARVGSNFPEIIKDVSSYDVDGELLITPMVARILVQAMPSTGAKFFNYVPKTPSPLPPPTPQGFGEGRDFIIPDFEALEFR</sequence>
<dbReference type="InterPro" id="IPR050767">
    <property type="entry name" value="Sel1_AlgK"/>
</dbReference>
<dbReference type="InterPro" id="IPR006597">
    <property type="entry name" value="Sel1-like"/>
</dbReference>
<dbReference type="InterPro" id="IPR011990">
    <property type="entry name" value="TPR-like_helical_dom_sf"/>
</dbReference>
<reference evidence="2 3" key="1">
    <citation type="submission" date="2018-06" db="EMBL/GenBank/DDBJ databases">
        <authorList>
            <consortium name="Pathogen Informatics"/>
            <person name="Doyle S."/>
        </authorList>
    </citation>
    <scope>NUCLEOTIDE SEQUENCE [LARGE SCALE GENOMIC DNA]</scope>
    <source>
        <strain evidence="2 3">NCTC13093</strain>
    </source>
</reference>